<dbReference type="Proteomes" id="UP000317421">
    <property type="component" value="Unassembled WGS sequence"/>
</dbReference>
<gene>
    <name evidence="1" type="ORF">Pla108_42010</name>
</gene>
<reference evidence="1 2" key="1">
    <citation type="submission" date="2019-02" db="EMBL/GenBank/DDBJ databases">
        <title>Deep-cultivation of Planctomycetes and their phenomic and genomic characterization uncovers novel biology.</title>
        <authorList>
            <person name="Wiegand S."/>
            <person name="Jogler M."/>
            <person name="Boedeker C."/>
            <person name="Pinto D."/>
            <person name="Vollmers J."/>
            <person name="Rivas-Marin E."/>
            <person name="Kohn T."/>
            <person name="Peeters S.H."/>
            <person name="Heuer A."/>
            <person name="Rast P."/>
            <person name="Oberbeckmann S."/>
            <person name="Bunk B."/>
            <person name="Jeske O."/>
            <person name="Meyerdierks A."/>
            <person name="Storesund J.E."/>
            <person name="Kallscheuer N."/>
            <person name="Luecker S."/>
            <person name="Lage O.M."/>
            <person name="Pohl T."/>
            <person name="Merkel B.J."/>
            <person name="Hornburger P."/>
            <person name="Mueller R.-W."/>
            <person name="Bruemmer F."/>
            <person name="Labrenz M."/>
            <person name="Spormann A.M."/>
            <person name="Op Den Camp H."/>
            <person name="Overmann J."/>
            <person name="Amann R."/>
            <person name="Jetten M.S.M."/>
            <person name="Mascher T."/>
            <person name="Medema M.H."/>
            <person name="Devos D.P."/>
            <person name="Kaster A.-K."/>
            <person name="Ovreas L."/>
            <person name="Rohde M."/>
            <person name="Galperin M.Y."/>
            <person name="Jogler C."/>
        </authorList>
    </citation>
    <scope>NUCLEOTIDE SEQUENCE [LARGE SCALE GENOMIC DNA]</scope>
    <source>
        <strain evidence="1 2">Pla108</strain>
    </source>
</reference>
<keyword evidence="2" id="KW-1185">Reference proteome</keyword>
<proteinExistence type="predicted"/>
<evidence type="ECO:0000313" key="1">
    <source>
        <dbReference type="EMBL" id="TWT91791.1"/>
    </source>
</evidence>
<sequence>MANLLLRVTPYAVADKLIGSMDGQAGHYCDECGSEYRAETSSMDQLCPECAHRLYSYPNCEHDFVDGRCRTCGWDGSESDYLKSMRQ</sequence>
<evidence type="ECO:0000313" key="2">
    <source>
        <dbReference type="Proteomes" id="UP000317421"/>
    </source>
</evidence>
<comment type="caution">
    <text evidence="1">The sequence shown here is derived from an EMBL/GenBank/DDBJ whole genome shotgun (WGS) entry which is preliminary data.</text>
</comment>
<dbReference type="EMBL" id="SJPR01000015">
    <property type="protein sequence ID" value="TWT91791.1"/>
    <property type="molecule type" value="Genomic_DNA"/>
</dbReference>
<accession>A0A5C5ZXS0</accession>
<dbReference type="AlphaFoldDB" id="A0A5C5ZXS0"/>
<name>A0A5C5ZXS0_9BACT</name>
<protein>
    <submittedName>
        <fullName evidence="1">Uncharacterized protein</fullName>
    </submittedName>
</protein>
<organism evidence="1 2">
    <name type="scientific">Botrimarina colliarenosi</name>
    <dbReference type="NCBI Taxonomy" id="2528001"/>
    <lineage>
        <taxon>Bacteria</taxon>
        <taxon>Pseudomonadati</taxon>
        <taxon>Planctomycetota</taxon>
        <taxon>Planctomycetia</taxon>
        <taxon>Pirellulales</taxon>
        <taxon>Lacipirellulaceae</taxon>
        <taxon>Botrimarina</taxon>
    </lineage>
</organism>